<evidence type="ECO:0000259" key="7">
    <source>
        <dbReference type="Pfam" id="PF19269"/>
    </source>
</evidence>
<dbReference type="InterPro" id="IPR045462">
    <property type="entry name" value="aa-tRNA-synth_I_cd-bd"/>
</dbReference>
<feature type="domain" description="Aminoacyl-tRNA synthetase class I anticodon-binding" evidence="7">
    <location>
        <begin position="59"/>
        <end position="193"/>
    </location>
</feature>
<dbReference type="GO" id="GO:0006424">
    <property type="term" value="P:glutamyl-tRNA aminoacylation"/>
    <property type="evidence" value="ECO:0007669"/>
    <property type="project" value="TreeGrafter"/>
</dbReference>
<dbReference type="AlphaFoldDB" id="X1N8N8"/>
<dbReference type="Gene3D" id="1.10.10.350">
    <property type="match status" value="1"/>
</dbReference>
<dbReference type="SUPFAM" id="SSF48163">
    <property type="entry name" value="An anticodon-binding domain of class I aminoacyl-tRNA synthetases"/>
    <property type="match status" value="1"/>
</dbReference>
<name>X1N8N8_9ZZZZ</name>
<dbReference type="Gene3D" id="1.10.1160.10">
    <property type="entry name" value="Glutamyl-trna Synthetase, Domain 2"/>
    <property type="match status" value="1"/>
</dbReference>
<keyword evidence="5" id="KW-0648">Protein biosynthesis</keyword>
<keyword evidence="3" id="KW-0547">Nucleotide-binding</keyword>
<evidence type="ECO:0000256" key="2">
    <source>
        <dbReference type="ARBA" id="ARBA00022598"/>
    </source>
</evidence>
<keyword evidence="2" id="KW-0436">Ligase</keyword>
<dbReference type="InterPro" id="IPR049940">
    <property type="entry name" value="GluQ/Sye"/>
</dbReference>
<dbReference type="Pfam" id="PF19269">
    <property type="entry name" value="Anticodon_2"/>
    <property type="match status" value="1"/>
</dbReference>
<dbReference type="GO" id="GO:0005829">
    <property type="term" value="C:cytosol"/>
    <property type="evidence" value="ECO:0007669"/>
    <property type="project" value="TreeGrafter"/>
</dbReference>
<keyword evidence="6" id="KW-0030">Aminoacyl-tRNA synthetase</keyword>
<accession>X1N8N8</accession>
<evidence type="ECO:0000256" key="1">
    <source>
        <dbReference type="ARBA" id="ARBA00007894"/>
    </source>
</evidence>
<proteinExistence type="inferred from homology"/>
<reference evidence="8" key="1">
    <citation type="journal article" date="2014" name="Front. Microbiol.">
        <title>High frequency of phylogenetically diverse reductive dehalogenase-homologous genes in deep subseafloor sedimentary metagenomes.</title>
        <authorList>
            <person name="Kawai M."/>
            <person name="Futagami T."/>
            <person name="Toyoda A."/>
            <person name="Takaki Y."/>
            <person name="Nishi S."/>
            <person name="Hori S."/>
            <person name="Arai W."/>
            <person name="Tsubouchi T."/>
            <person name="Morono Y."/>
            <person name="Uchiyama I."/>
            <person name="Ito T."/>
            <person name="Fujiyama A."/>
            <person name="Inagaki F."/>
            <person name="Takami H."/>
        </authorList>
    </citation>
    <scope>NUCLEOTIDE SEQUENCE</scope>
    <source>
        <strain evidence="8">Expedition CK06-06</strain>
    </source>
</reference>
<comment type="caution">
    <text evidence="8">The sequence shown here is derived from an EMBL/GenBank/DDBJ whole genome shotgun (WGS) entry which is preliminary data.</text>
</comment>
<evidence type="ECO:0000256" key="5">
    <source>
        <dbReference type="ARBA" id="ARBA00022917"/>
    </source>
</evidence>
<keyword evidence="4" id="KW-0067">ATP-binding</keyword>
<gene>
    <name evidence="8" type="ORF">S06H3_16127</name>
</gene>
<evidence type="ECO:0000256" key="6">
    <source>
        <dbReference type="ARBA" id="ARBA00023146"/>
    </source>
</evidence>
<dbReference type="EMBL" id="BARV01007967">
    <property type="protein sequence ID" value="GAI14974.1"/>
    <property type="molecule type" value="Genomic_DNA"/>
</dbReference>
<dbReference type="GO" id="GO:0000049">
    <property type="term" value="F:tRNA binding"/>
    <property type="evidence" value="ECO:0007669"/>
    <property type="project" value="InterPro"/>
</dbReference>
<evidence type="ECO:0000313" key="8">
    <source>
        <dbReference type="EMBL" id="GAI14974.1"/>
    </source>
</evidence>
<dbReference type="GO" id="GO:0004818">
    <property type="term" value="F:glutamate-tRNA ligase activity"/>
    <property type="evidence" value="ECO:0007669"/>
    <property type="project" value="TreeGrafter"/>
</dbReference>
<evidence type="ECO:0000256" key="4">
    <source>
        <dbReference type="ARBA" id="ARBA00022840"/>
    </source>
</evidence>
<dbReference type="PANTHER" id="PTHR43311:SF2">
    <property type="entry name" value="GLUTAMATE--TRNA LIGASE, MITOCHONDRIAL-RELATED"/>
    <property type="match status" value="1"/>
</dbReference>
<dbReference type="InterPro" id="IPR008925">
    <property type="entry name" value="aa_tRNA-synth_I_cd-bd_sf"/>
</dbReference>
<dbReference type="PANTHER" id="PTHR43311">
    <property type="entry name" value="GLUTAMATE--TRNA LIGASE"/>
    <property type="match status" value="1"/>
</dbReference>
<sequence>MNFLARLGWSHGDQEFFTRDDLIELFSLENVGSSAAIFDEAKLFWLNQRHMKAADPEELRELVKPFVLEKGLVTQAMWKKAGPERLSHGVTLLRHRCKTLHDLADVMTILFPVPIEHEKEIHLDEEEKTLIGALIETLERVEPFTPQTSEEAIRDMLAARGAKLRDIAPTCRIAIAGRKAGPGLFDILSLVGR</sequence>
<evidence type="ECO:0000256" key="3">
    <source>
        <dbReference type="ARBA" id="ARBA00022741"/>
    </source>
</evidence>
<dbReference type="InterPro" id="IPR020751">
    <property type="entry name" value="aa-tRNA-synth_I_codon-bd_sub2"/>
</dbReference>
<protein>
    <recommendedName>
        <fullName evidence="7">Aminoacyl-tRNA synthetase class I anticodon-binding domain-containing protein</fullName>
    </recommendedName>
</protein>
<comment type="similarity">
    <text evidence="1">Belongs to the class-I aminoacyl-tRNA synthetase family. Glutamate--tRNA ligase type 1 subfamily.</text>
</comment>
<dbReference type="InterPro" id="IPR020061">
    <property type="entry name" value="Glu_tRNA_lig_a-bdl"/>
</dbReference>
<organism evidence="8">
    <name type="scientific">marine sediment metagenome</name>
    <dbReference type="NCBI Taxonomy" id="412755"/>
    <lineage>
        <taxon>unclassified sequences</taxon>
        <taxon>metagenomes</taxon>
        <taxon>ecological metagenomes</taxon>
    </lineage>
</organism>
<feature type="non-terminal residue" evidence="8">
    <location>
        <position position="193"/>
    </location>
</feature>
<dbReference type="GO" id="GO:0005524">
    <property type="term" value="F:ATP binding"/>
    <property type="evidence" value="ECO:0007669"/>
    <property type="project" value="UniProtKB-KW"/>
</dbReference>